<dbReference type="Proteomes" id="UP000196759">
    <property type="component" value="Chromosome"/>
</dbReference>
<reference evidence="1 2" key="1">
    <citation type="submission" date="2017-06" db="EMBL/GenBank/DDBJ databases">
        <title>Draft genome sequence of Fusobacterium nucleatum subsp. polymorphum KCOM 1260 (=ChDC F218).</title>
        <authorList>
            <person name="Kook J.-K."/>
            <person name="Park S.-N."/>
            <person name="Lim Y.K."/>
            <person name="Roh H."/>
        </authorList>
    </citation>
    <scope>NUCLEOTIDE SEQUENCE [LARGE SCALE GENOMIC DNA]</scope>
    <source>
        <strain evidence="2">KCOM 1260 (ChDC F218)</strain>
    </source>
</reference>
<dbReference type="AlphaFoldDB" id="A0A1Z3CGG1"/>
<protein>
    <submittedName>
        <fullName evidence="1">Uncharacterized protein</fullName>
    </submittedName>
</protein>
<accession>A0A1Z3CGG1</accession>
<evidence type="ECO:0000313" key="2">
    <source>
        <dbReference type="Proteomes" id="UP000196759"/>
    </source>
</evidence>
<name>A0A1Z3CGG1_FUSNP</name>
<dbReference type="RefSeq" id="WP_088336632.1">
    <property type="nucleotide sequence ID" value="NZ_CP021934.1"/>
</dbReference>
<dbReference type="EMBL" id="CP021934">
    <property type="protein sequence ID" value="ASC01992.1"/>
    <property type="molecule type" value="Genomic_DNA"/>
</dbReference>
<evidence type="ECO:0000313" key="1">
    <source>
        <dbReference type="EMBL" id="ASC01992.1"/>
    </source>
</evidence>
<gene>
    <name evidence="1" type="ORF">CBG50_00880</name>
</gene>
<keyword evidence="2" id="KW-1185">Reference proteome</keyword>
<proteinExistence type="predicted"/>
<sequence length="451" mass="50082">MQHEKSLPVAATINRGAKIIPPHIQKKLERDGYTKVIEKYGEIPYEDSIHKKYGDKHKEEVKVKQIEAEEKTKKSKTEIFYVRIDGINEKITVESVPKAGGFWWTIGDTLGGLLKNSGEYQSYEYDTRLSKEEKEIKKAIKGKELSKSISDTLGGLGISRYITEHITQSNPGRIEYGTKKEVEERFGIIYNGTQQVVELLGAAAISKAKTVVGNKIKEGSKAKNIVTAVDDKLVKEIENVGDTTKTVRKNGQQAQKVQNSVVQNNKNSINKPPVDVSELNNQQSTPAYANKIKNSYKPVYLTKPEQGGTLVIAAGNNPIKGAHNIDIKENIKIGVFKGDATNLVNVPTGSQSKVIIENPNGFDPLNPEILRVVKEGGEIEITGIKSNKEFFNIYSGKVEVPKGFEIIEVREIPENFQKQGFKTDGDLIGQKNGVGTPKKTDKIIRIRKIKK</sequence>
<organism evidence="1 2">
    <name type="scientific">Fusobacterium nucleatum subsp. polymorphum</name>
    <name type="common">Fusobacterium polymorphum</name>
    <dbReference type="NCBI Taxonomy" id="76857"/>
    <lineage>
        <taxon>Bacteria</taxon>
        <taxon>Fusobacteriati</taxon>
        <taxon>Fusobacteriota</taxon>
        <taxon>Fusobacteriia</taxon>
        <taxon>Fusobacteriales</taxon>
        <taxon>Fusobacteriaceae</taxon>
        <taxon>Fusobacterium</taxon>
    </lineage>
</organism>